<proteinExistence type="evidence at transcript level"/>
<sequence length="141" mass="15539">MLIKCEFFLFVACFSCFVLNVLSTPPPPPPPPSELYFKTLSEDSIDECAKKTGLTKDDMKAEVGTEIPEPKKCMVQCLGTKIKLIKSDGSIDTSVVKENLGSMIADKADSIKECLDGISKPMKTCDDVDEIIKCYPRPEKP</sequence>
<feature type="chain" id="PRO_5015106182" evidence="1">
    <location>
        <begin position="24"/>
        <end position="141"/>
    </location>
</feature>
<name>A0A2P9JZF6_ANTGR</name>
<dbReference type="AlphaFoldDB" id="A0A2P9JZF6"/>
<dbReference type="GO" id="GO:0005549">
    <property type="term" value="F:odorant binding"/>
    <property type="evidence" value="ECO:0007669"/>
    <property type="project" value="InterPro"/>
</dbReference>
<dbReference type="SUPFAM" id="SSF47565">
    <property type="entry name" value="Insect pheromone/odorant-binding proteins"/>
    <property type="match status" value="1"/>
</dbReference>
<dbReference type="InterPro" id="IPR036728">
    <property type="entry name" value="PBP_GOBP_sf"/>
</dbReference>
<feature type="signal peptide" evidence="1">
    <location>
        <begin position="1"/>
        <end position="23"/>
    </location>
</feature>
<organism evidence="2">
    <name type="scientific">Anthonomus grandis</name>
    <name type="common">Mexican cotton boll weevil</name>
    <name type="synonym">Anthonomus thurberiae</name>
    <dbReference type="NCBI Taxonomy" id="7044"/>
    <lineage>
        <taxon>Eukaryota</taxon>
        <taxon>Metazoa</taxon>
        <taxon>Ecdysozoa</taxon>
        <taxon>Arthropoda</taxon>
        <taxon>Hexapoda</taxon>
        <taxon>Insecta</taxon>
        <taxon>Pterygota</taxon>
        <taxon>Neoptera</taxon>
        <taxon>Endopterygota</taxon>
        <taxon>Coleoptera</taxon>
        <taxon>Polyphaga</taxon>
        <taxon>Cucujiformia</taxon>
        <taxon>Curculionidae</taxon>
        <taxon>Curculioninae</taxon>
        <taxon>Anthonomini</taxon>
        <taxon>Anthonomus</taxon>
    </lineage>
</organism>
<dbReference type="EMBL" id="KY826470">
    <property type="protein sequence ID" value="AVI04898.1"/>
    <property type="molecule type" value="mRNA"/>
</dbReference>
<keyword evidence="1" id="KW-0732">Signal</keyword>
<protein>
    <submittedName>
        <fullName evidence="2">Putative odorant-binding protein 19</fullName>
    </submittedName>
</protein>
<reference evidence="2" key="1">
    <citation type="submission" date="2017-03" db="EMBL/GenBank/DDBJ databases">
        <title>Hypothetical protein related to olfaction in boll weevil.</title>
        <authorList>
            <person name="Pires Paula D."/>
            <person name="C Togawa R."/>
        </authorList>
    </citation>
    <scope>NUCLEOTIDE SEQUENCE</scope>
</reference>
<evidence type="ECO:0000256" key="1">
    <source>
        <dbReference type="SAM" id="SignalP"/>
    </source>
</evidence>
<dbReference type="CDD" id="cd23992">
    <property type="entry name" value="PBP_GOBP"/>
    <property type="match status" value="1"/>
</dbReference>
<accession>A0A2P9JZF6</accession>
<dbReference type="InterPro" id="IPR006170">
    <property type="entry name" value="PBP/GOBP"/>
</dbReference>
<evidence type="ECO:0000313" key="2">
    <source>
        <dbReference type="EMBL" id="AVI04898.1"/>
    </source>
</evidence>
<dbReference type="Pfam" id="PF01395">
    <property type="entry name" value="PBP_GOBP"/>
    <property type="match status" value="1"/>
</dbReference>
<dbReference type="Gene3D" id="1.10.238.20">
    <property type="entry name" value="Pheromone/general odorant binding protein domain"/>
    <property type="match status" value="1"/>
</dbReference>